<evidence type="ECO:0000313" key="11">
    <source>
        <dbReference type="Proteomes" id="UP000008743"/>
    </source>
</evidence>
<dbReference type="InterPro" id="IPR011990">
    <property type="entry name" value="TPR-like_helical_dom_sf"/>
</dbReference>
<evidence type="ECO:0000256" key="9">
    <source>
        <dbReference type="SAM" id="MobiDB-lite"/>
    </source>
</evidence>
<evidence type="ECO:0000256" key="3">
    <source>
        <dbReference type="ARBA" id="ARBA00005348"/>
    </source>
</evidence>
<evidence type="ECO:0000313" key="10">
    <source>
        <dbReference type="EMBL" id="KJE95604.1"/>
    </source>
</evidence>
<feature type="compositionally biased region" description="Polar residues" evidence="9">
    <location>
        <begin position="45"/>
        <end position="55"/>
    </location>
</feature>
<dbReference type="GO" id="GO:0005829">
    <property type="term" value="C:cytosol"/>
    <property type="evidence" value="ECO:0007669"/>
    <property type="project" value="TreeGrafter"/>
</dbReference>
<sequence>MSLQDLVGGECGAPNPLMQLLQHFTDDKSRMQERASSAHQREYGASSSRGHQQQHVPPHQRAAEAMLRQRQEDLRLLRRGIVPPSMAGLAPVTTQSPHQHQPYMGGAVNPDAFQFDQVWGSLNEIEQAQWQAEFESHEGMAAAFETAWHVEQHRQMDMHMRNKQLEQGHHHQQQHNVAAESASRAPIRKAWEEEFSKQSETFDEFERLYASSSGSSSSASHQARPADAVGSWLNDFDEGTTYQAPEAATSTSAQSSSTAAADAADSELARTARSLLYDVNDPKLKNSRFMGFLRRIAGGELEVVDNEVRETGKTAAAAAAEGSAAQGDWAAEFGAGAHPGKSRDAWADEFAPAAPRGDVEADSGFADWAAEFSQKAKGKQPAGRDSAFDEEDTVDLDDQDMEWLKSFSESDEWANLHGAAGFEATKSQEWEDEFSVMRDRLLNKQTGQEYGGENGLASDATRSRTNYQFASDNPFVNLPNAMEEGRKLLANGDLAEAILAFEAAALRDPGSAEAWLLIGTSQAENEQDLAAIAALRKCTELDRTNPAAWLALSVCYTNESLFDDAYASLESWIDSSDRYRHLLQEVKTDDIADSPESEEAVQMFLQGVRPVSPRHKRICNVLIAAALQGPAADTGAHLDADVQNGLGVLFNISREYDKAVDCFRAALETRPDDFNLWNRLGATLANSTQSEEAVHAYFSALRLRPGFIRARYNLGISCINLNAYKEAVEHFLSALAMQKTHSASHSHMSDSIWNTLRMTAVLMARGDLLEAIERRDLEAFQGQFDF</sequence>
<dbReference type="EMBL" id="KE346369">
    <property type="protein sequence ID" value="KJE95604.1"/>
    <property type="molecule type" value="Genomic_DNA"/>
</dbReference>
<evidence type="ECO:0000256" key="8">
    <source>
        <dbReference type="PROSITE-ProRule" id="PRU00339"/>
    </source>
</evidence>
<dbReference type="InterPro" id="IPR024111">
    <property type="entry name" value="PEX5/PEX5L"/>
</dbReference>
<keyword evidence="11" id="KW-1185">Reference proteome</keyword>
<evidence type="ECO:0000256" key="1">
    <source>
        <dbReference type="ARBA" id="ARBA00004275"/>
    </source>
</evidence>
<comment type="similarity">
    <text evidence="3">Belongs to the peroxisomal targeting signal receptor family.</text>
</comment>
<dbReference type="Gene3D" id="1.25.40.10">
    <property type="entry name" value="Tetratricopeptide repeat domain"/>
    <property type="match status" value="1"/>
</dbReference>
<organism evidence="10 11">
    <name type="scientific">Capsaspora owczarzaki (strain ATCC 30864)</name>
    <dbReference type="NCBI Taxonomy" id="595528"/>
    <lineage>
        <taxon>Eukaryota</taxon>
        <taxon>Filasterea</taxon>
        <taxon>Capsaspora</taxon>
    </lineage>
</organism>
<keyword evidence="5" id="KW-0677">Repeat</keyword>
<feature type="region of interest" description="Disordered" evidence="9">
    <location>
        <begin position="373"/>
        <end position="395"/>
    </location>
</feature>
<dbReference type="eggNOG" id="KOG1125">
    <property type="taxonomic scope" value="Eukaryota"/>
</dbReference>
<dbReference type="GO" id="GO:0005778">
    <property type="term" value="C:peroxisomal membrane"/>
    <property type="evidence" value="ECO:0007669"/>
    <property type="project" value="TreeGrafter"/>
</dbReference>
<feature type="repeat" description="TPR" evidence="8">
    <location>
        <begin position="640"/>
        <end position="673"/>
    </location>
</feature>
<proteinExistence type="inferred from homology"/>
<feature type="repeat" description="TPR" evidence="8">
    <location>
        <begin position="674"/>
        <end position="707"/>
    </location>
</feature>
<dbReference type="STRING" id="595528.A0A0D2X482"/>
<feature type="repeat" description="TPR" evidence="8">
    <location>
        <begin position="708"/>
        <end position="741"/>
    </location>
</feature>
<dbReference type="AlphaFoldDB" id="A0A0D2X482"/>
<evidence type="ECO:0000256" key="2">
    <source>
        <dbReference type="ARBA" id="ARBA00004496"/>
    </source>
</evidence>
<keyword evidence="4" id="KW-0963">Cytoplasm</keyword>
<dbReference type="OMA" id="FNISREY"/>
<protein>
    <submittedName>
        <fullName evidence="10">Peroxisomal biogenesis factor 5</fullName>
    </submittedName>
</protein>
<name>A0A0D2X482_CAPO3</name>
<dbReference type="PANTHER" id="PTHR10130">
    <property type="entry name" value="PEROXISOMAL TARGETING SIGNAL 1 RECEPTOR PEX5"/>
    <property type="match status" value="1"/>
</dbReference>
<evidence type="ECO:0000256" key="4">
    <source>
        <dbReference type="ARBA" id="ARBA00022490"/>
    </source>
</evidence>
<dbReference type="Proteomes" id="UP000008743">
    <property type="component" value="Unassembled WGS sequence"/>
</dbReference>
<accession>A0A0D2X482</accession>
<keyword evidence="7" id="KW-0576">Peroxisome</keyword>
<dbReference type="OrthoDB" id="10006023at2759"/>
<gene>
    <name evidence="10" type="ORF">CAOG_006040</name>
</gene>
<dbReference type="InterPro" id="IPR019734">
    <property type="entry name" value="TPR_rpt"/>
</dbReference>
<dbReference type="InParanoid" id="A0A0D2X482"/>
<keyword evidence="6 8" id="KW-0802">TPR repeat</keyword>
<evidence type="ECO:0000256" key="6">
    <source>
        <dbReference type="ARBA" id="ARBA00022803"/>
    </source>
</evidence>
<dbReference type="GO" id="GO:0005052">
    <property type="term" value="F:peroxisome matrix targeting signal-1 binding"/>
    <property type="evidence" value="ECO:0007669"/>
    <property type="project" value="TreeGrafter"/>
</dbReference>
<feature type="region of interest" description="Disordered" evidence="9">
    <location>
        <begin position="164"/>
        <end position="185"/>
    </location>
</feature>
<dbReference type="PANTHER" id="PTHR10130:SF0">
    <property type="entry name" value="GH08708P"/>
    <property type="match status" value="1"/>
</dbReference>
<reference evidence="11" key="1">
    <citation type="submission" date="2011-02" db="EMBL/GenBank/DDBJ databases">
        <title>The Genome Sequence of Capsaspora owczarzaki ATCC 30864.</title>
        <authorList>
            <person name="Russ C."/>
            <person name="Cuomo C."/>
            <person name="Burger G."/>
            <person name="Gray M.W."/>
            <person name="Holland P.W.H."/>
            <person name="King N."/>
            <person name="Lang F.B.F."/>
            <person name="Roger A.J."/>
            <person name="Ruiz-Trillo I."/>
            <person name="Young S.K."/>
            <person name="Zeng Q."/>
            <person name="Gargeya S."/>
            <person name="Alvarado L."/>
            <person name="Berlin A."/>
            <person name="Chapman S.B."/>
            <person name="Chen Z."/>
            <person name="Freedman E."/>
            <person name="Gellesch M."/>
            <person name="Goldberg J."/>
            <person name="Griggs A."/>
            <person name="Gujja S."/>
            <person name="Heilman E."/>
            <person name="Heiman D."/>
            <person name="Howarth C."/>
            <person name="Mehta T."/>
            <person name="Neiman D."/>
            <person name="Pearson M."/>
            <person name="Roberts A."/>
            <person name="Saif S."/>
            <person name="Shea T."/>
            <person name="Shenoy N."/>
            <person name="Sisk P."/>
            <person name="Stolte C."/>
            <person name="Sykes S."/>
            <person name="White J."/>
            <person name="Yandava C."/>
            <person name="Haas B."/>
            <person name="Nusbaum C."/>
            <person name="Birren B."/>
        </authorList>
    </citation>
    <scope>NUCLEOTIDE SEQUENCE</scope>
    <source>
        <strain evidence="11">ATCC 30864</strain>
    </source>
</reference>
<evidence type="ECO:0000256" key="5">
    <source>
        <dbReference type="ARBA" id="ARBA00022737"/>
    </source>
</evidence>
<dbReference type="PhylomeDB" id="A0A0D2X482"/>
<dbReference type="GO" id="GO:0016560">
    <property type="term" value="P:protein import into peroxisome matrix, docking"/>
    <property type="evidence" value="ECO:0007669"/>
    <property type="project" value="TreeGrafter"/>
</dbReference>
<dbReference type="RefSeq" id="XP_004345630.1">
    <property type="nucleotide sequence ID" value="XM_004345580.2"/>
</dbReference>
<feature type="region of interest" description="Disordered" evidence="9">
    <location>
        <begin position="28"/>
        <end position="59"/>
    </location>
</feature>
<dbReference type="Pfam" id="PF13432">
    <property type="entry name" value="TPR_16"/>
    <property type="match status" value="2"/>
</dbReference>
<dbReference type="Pfam" id="PF13181">
    <property type="entry name" value="TPR_8"/>
    <property type="match status" value="1"/>
</dbReference>
<evidence type="ECO:0000256" key="7">
    <source>
        <dbReference type="ARBA" id="ARBA00023140"/>
    </source>
</evidence>
<dbReference type="SMART" id="SM00028">
    <property type="entry name" value="TPR"/>
    <property type="match status" value="4"/>
</dbReference>
<dbReference type="SUPFAM" id="SSF48452">
    <property type="entry name" value="TPR-like"/>
    <property type="match status" value="1"/>
</dbReference>
<dbReference type="PROSITE" id="PS50005">
    <property type="entry name" value="TPR"/>
    <property type="match status" value="3"/>
</dbReference>
<comment type="subcellular location">
    <subcellularLocation>
        <location evidence="2">Cytoplasm</location>
    </subcellularLocation>
    <subcellularLocation>
        <location evidence="1">Peroxisome</location>
    </subcellularLocation>
</comment>